<dbReference type="Proteomes" id="UP000005237">
    <property type="component" value="Unassembled WGS sequence"/>
</dbReference>
<evidence type="ECO:0000256" key="1">
    <source>
        <dbReference type="SAM" id="MobiDB-lite"/>
    </source>
</evidence>
<evidence type="ECO:0000313" key="3">
    <source>
        <dbReference type="Proteomes" id="UP000005237"/>
    </source>
</evidence>
<sequence>VSDANTRLASEEKKSKKKAKSVKKLAKQPSKIFKKRKRILAKDCPPMEKTQRLMSSRMFLFVFSFYFLSFKIASSPAADHRYAHRAFFEDHHVTNPNKIKYCGNIDVMKSNQKEFLDGIEEACKEYPKRAAEDKKRAAQKQKAPPTEVSQRGGKSVMESHVKVKSGRCLLFEMKPEDEVEVEKPDKKGK</sequence>
<organism evidence="2 3">
    <name type="scientific">Caenorhabditis japonica</name>
    <dbReference type="NCBI Taxonomy" id="281687"/>
    <lineage>
        <taxon>Eukaryota</taxon>
        <taxon>Metazoa</taxon>
        <taxon>Ecdysozoa</taxon>
        <taxon>Nematoda</taxon>
        <taxon>Chromadorea</taxon>
        <taxon>Rhabditida</taxon>
        <taxon>Rhabditina</taxon>
        <taxon>Rhabditomorpha</taxon>
        <taxon>Rhabditoidea</taxon>
        <taxon>Rhabditidae</taxon>
        <taxon>Peloderinae</taxon>
        <taxon>Caenorhabditis</taxon>
    </lineage>
</organism>
<dbReference type="AlphaFoldDB" id="A0A8R1IPW3"/>
<name>A0A8R1IPW3_CAEJA</name>
<accession>A0A8R1IPW3</accession>
<feature type="region of interest" description="Disordered" evidence="1">
    <location>
        <begin position="131"/>
        <end position="161"/>
    </location>
</feature>
<feature type="compositionally biased region" description="Basic residues" evidence="1">
    <location>
        <begin position="15"/>
        <end position="25"/>
    </location>
</feature>
<feature type="region of interest" description="Disordered" evidence="1">
    <location>
        <begin position="1"/>
        <end position="25"/>
    </location>
</feature>
<evidence type="ECO:0000313" key="2">
    <source>
        <dbReference type="EnsemblMetazoa" id="CJA38395b.1"/>
    </source>
</evidence>
<reference evidence="3" key="1">
    <citation type="submission" date="2010-08" db="EMBL/GenBank/DDBJ databases">
        <authorList>
            <consortium name="Caenorhabditis japonica Sequencing Consortium"/>
            <person name="Wilson R.K."/>
        </authorList>
    </citation>
    <scope>NUCLEOTIDE SEQUENCE [LARGE SCALE GENOMIC DNA]</scope>
    <source>
        <strain evidence="3">DF5081</strain>
    </source>
</reference>
<keyword evidence="3" id="KW-1185">Reference proteome</keyword>
<reference evidence="2" key="2">
    <citation type="submission" date="2022-06" db="UniProtKB">
        <authorList>
            <consortium name="EnsemblMetazoa"/>
        </authorList>
    </citation>
    <scope>IDENTIFICATION</scope>
    <source>
        <strain evidence="2">DF5081</strain>
    </source>
</reference>
<dbReference type="EnsemblMetazoa" id="CJA38395b.1">
    <property type="protein sequence ID" value="CJA38395b.1"/>
    <property type="gene ID" value="WBGene00214242"/>
</dbReference>
<proteinExistence type="predicted"/>
<protein>
    <submittedName>
        <fullName evidence="2">Uncharacterized protein</fullName>
    </submittedName>
</protein>